<dbReference type="AlphaFoldDB" id="A0AAJ0B211"/>
<sequence length="527" mass="59432">MDSPATTPLIERSADTAEGDAATADGESPRGPLLPLVTSVRSFVFPRRRRWEPQCSHSTMGRLYHSAYKCEGCGRTDHFGWVYRCTMDREALIMGAKENGLPVTFDLLGDFMSKYMGLGKFGPDVRSKKYSFLKEITPEQLQTYTPTQLLNILEDRDNVQETIQRDRRNVENMLFHDAKQKYPDARRPWIPTAEHECQYKACHRCHRYGKDKSWVSLDGILNGDTPPTVATGFSFSHQGSRPVVDPNIAKNLGYRAVPLPRRHPSRRLKHKPGLPALRPMAMVDEHLEEAVSSSSSSSQYSFYTDSDSSDESFRDYLPPTYPLRSIPSYQVTHYQENYDGSSSPDDHASARESIFEPHVAVRPPWTPPPTPTPTDVVEDLAEETPTPNFSDEPVAYGGRSPSSLKTNPVLRRRVLASVPSNGQRRHSHWEHVCHSNIPSFPYQTEEMCDVGLFLPFNEEVYDMARNTPLPDPTLAEYMFFARCQTIIEATEDEDSSLSEYSCDITSAVALTEEAIESGMANVVAHEQ</sequence>
<evidence type="ECO:0000313" key="2">
    <source>
        <dbReference type="EMBL" id="KAK1749374.1"/>
    </source>
</evidence>
<reference evidence="2" key="1">
    <citation type="submission" date="2023-06" db="EMBL/GenBank/DDBJ databases">
        <title>Genome-scale phylogeny and comparative genomics of the fungal order Sordariales.</title>
        <authorList>
            <consortium name="Lawrence Berkeley National Laboratory"/>
            <person name="Hensen N."/>
            <person name="Bonometti L."/>
            <person name="Westerberg I."/>
            <person name="Brannstrom I.O."/>
            <person name="Guillou S."/>
            <person name="Cros-Aarteil S."/>
            <person name="Calhoun S."/>
            <person name="Haridas S."/>
            <person name="Kuo A."/>
            <person name="Mondo S."/>
            <person name="Pangilinan J."/>
            <person name="Riley R."/>
            <person name="Labutti K."/>
            <person name="Andreopoulos B."/>
            <person name="Lipzen A."/>
            <person name="Chen C."/>
            <person name="Yanf M."/>
            <person name="Daum C."/>
            <person name="Ng V."/>
            <person name="Clum A."/>
            <person name="Steindorff A."/>
            <person name="Ohm R."/>
            <person name="Martin F."/>
            <person name="Silar P."/>
            <person name="Natvig D."/>
            <person name="Lalanne C."/>
            <person name="Gautier V."/>
            <person name="Ament-Velasquez S.L."/>
            <person name="Kruys A."/>
            <person name="Hutchinson M.I."/>
            <person name="Powell A.J."/>
            <person name="Barry K."/>
            <person name="Miller A.N."/>
            <person name="Grigoriev I.V."/>
            <person name="Debuchy R."/>
            <person name="Gladieux P."/>
            <person name="Thoren M.H."/>
            <person name="Johannesson H."/>
        </authorList>
    </citation>
    <scope>NUCLEOTIDE SEQUENCE</scope>
    <source>
        <strain evidence="2">PSN4</strain>
    </source>
</reference>
<comment type="caution">
    <text evidence="2">The sequence shown here is derived from an EMBL/GenBank/DDBJ whole genome shotgun (WGS) entry which is preliminary data.</text>
</comment>
<feature type="compositionally biased region" description="Low complexity" evidence="1">
    <location>
        <begin position="292"/>
        <end position="306"/>
    </location>
</feature>
<dbReference type="Proteomes" id="UP001239445">
    <property type="component" value="Unassembled WGS sequence"/>
</dbReference>
<evidence type="ECO:0000256" key="1">
    <source>
        <dbReference type="SAM" id="MobiDB-lite"/>
    </source>
</evidence>
<accession>A0AAJ0B211</accession>
<dbReference type="EMBL" id="MU839860">
    <property type="protein sequence ID" value="KAK1749374.1"/>
    <property type="molecule type" value="Genomic_DNA"/>
</dbReference>
<organism evidence="2 3">
    <name type="scientific">Echria macrotheca</name>
    <dbReference type="NCBI Taxonomy" id="438768"/>
    <lineage>
        <taxon>Eukaryota</taxon>
        <taxon>Fungi</taxon>
        <taxon>Dikarya</taxon>
        <taxon>Ascomycota</taxon>
        <taxon>Pezizomycotina</taxon>
        <taxon>Sordariomycetes</taxon>
        <taxon>Sordariomycetidae</taxon>
        <taxon>Sordariales</taxon>
        <taxon>Schizotheciaceae</taxon>
        <taxon>Echria</taxon>
    </lineage>
</organism>
<feature type="region of interest" description="Disordered" evidence="1">
    <location>
        <begin position="1"/>
        <end position="31"/>
    </location>
</feature>
<evidence type="ECO:0000313" key="3">
    <source>
        <dbReference type="Proteomes" id="UP001239445"/>
    </source>
</evidence>
<protein>
    <submittedName>
        <fullName evidence="2">Uncharacterized protein</fullName>
    </submittedName>
</protein>
<gene>
    <name evidence="2" type="ORF">QBC47DRAFT_395927</name>
</gene>
<name>A0AAJ0B211_9PEZI</name>
<feature type="region of interest" description="Disordered" evidence="1">
    <location>
        <begin position="288"/>
        <end position="315"/>
    </location>
</feature>
<keyword evidence="3" id="KW-1185">Reference proteome</keyword>
<proteinExistence type="predicted"/>
<feature type="region of interest" description="Disordered" evidence="1">
    <location>
        <begin position="357"/>
        <end position="403"/>
    </location>
</feature>